<keyword evidence="3" id="KW-1185">Reference proteome</keyword>
<dbReference type="EMBL" id="JARBHA010000020">
    <property type="protein sequence ID" value="KAJ9671175.1"/>
    <property type="molecule type" value="Genomic_DNA"/>
</dbReference>
<protein>
    <recommendedName>
        <fullName evidence="1">Reverse transcriptase zinc-binding domain-containing protein</fullName>
    </recommendedName>
</protein>
<sequence length="87" mass="10051">MDEVCRFFLGLNGKRVQQAMEDRVIWRETKCGKFFVKSLYKSLVSGPPASFPSSTIWKVYVQPKLSFFGWEATWGKALTLDQLQKRG</sequence>
<evidence type="ECO:0000259" key="1">
    <source>
        <dbReference type="Pfam" id="PF13966"/>
    </source>
</evidence>
<gene>
    <name evidence="2" type="ORF">PVL29_027249</name>
</gene>
<reference evidence="2 3" key="1">
    <citation type="journal article" date="2023" name="BMC Biotechnol.">
        <title>Vitis rotundifolia cv Carlos genome sequencing.</title>
        <authorList>
            <person name="Huff M."/>
            <person name="Hulse-Kemp A."/>
            <person name="Scheffler B."/>
            <person name="Youngblood R."/>
            <person name="Simpson S."/>
            <person name="Babiker E."/>
            <person name="Staton M."/>
        </authorList>
    </citation>
    <scope>NUCLEOTIDE SEQUENCE [LARGE SCALE GENOMIC DNA]</scope>
    <source>
        <tissue evidence="2">Leaf</tissue>
    </source>
</reference>
<proteinExistence type="predicted"/>
<organism evidence="2 3">
    <name type="scientific">Vitis rotundifolia</name>
    <name type="common">Muscadine grape</name>
    <dbReference type="NCBI Taxonomy" id="103349"/>
    <lineage>
        <taxon>Eukaryota</taxon>
        <taxon>Viridiplantae</taxon>
        <taxon>Streptophyta</taxon>
        <taxon>Embryophyta</taxon>
        <taxon>Tracheophyta</taxon>
        <taxon>Spermatophyta</taxon>
        <taxon>Magnoliopsida</taxon>
        <taxon>eudicotyledons</taxon>
        <taxon>Gunneridae</taxon>
        <taxon>Pentapetalae</taxon>
        <taxon>rosids</taxon>
        <taxon>Vitales</taxon>
        <taxon>Vitaceae</taxon>
        <taxon>Viteae</taxon>
        <taxon>Vitis</taxon>
    </lineage>
</organism>
<dbReference type="Proteomes" id="UP001168098">
    <property type="component" value="Unassembled WGS sequence"/>
</dbReference>
<dbReference type="AlphaFoldDB" id="A0AA38YIP1"/>
<evidence type="ECO:0000313" key="2">
    <source>
        <dbReference type="EMBL" id="KAJ9671175.1"/>
    </source>
</evidence>
<feature type="domain" description="Reverse transcriptase zinc-binding" evidence="1">
    <location>
        <begin position="34"/>
        <end position="87"/>
    </location>
</feature>
<dbReference type="Pfam" id="PF13966">
    <property type="entry name" value="zf-RVT"/>
    <property type="match status" value="1"/>
</dbReference>
<comment type="caution">
    <text evidence="2">The sequence shown here is derived from an EMBL/GenBank/DDBJ whole genome shotgun (WGS) entry which is preliminary data.</text>
</comment>
<evidence type="ECO:0000313" key="3">
    <source>
        <dbReference type="Proteomes" id="UP001168098"/>
    </source>
</evidence>
<accession>A0AA38YIP1</accession>
<name>A0AA38YIP1_VITRO</name>
<dbReference type="InterPro" id="IPR026960">
    <property type="entry name" value="RVT-Znf"/>
</dbReference>